<name>A0A100WSW3_MYCFO</name>
<comment type="caution">
    <text evidence="1">The sequence shown here is derived from an EMBL/GenBank/DDBJ whole genome shotgun (WGS) entry which is preliminary data.</text>
</comment>
<reference evidence="2" key="2">
    <citation type="submission" date="2016-02" db="EMBL/GenBank/DDBJ databases">
        <title>Draft genome sequence of five rapidly growing Mycobacterium species.</title>
        <authorList>
            <person name="Katahira K."/>
            <person name="Gotou Y."/>
            <person name="Iida K."/>
            <person name="Ogura Y."/>
            <person name="Hayashi T."/>
        </authorList>
    </citation>
    <scope>NUCLEOTIDE SEQUENCE [LARGE SCALE GENOMIC DNA]</scope>
    <source>
        <strain evidence="2">JCM6368</strain>
    </source>
</reference>
<gene>
    <name evidence="1" type="ORF">RMCFA_3611</name>
</gene>
<reference evidence="1 2" key="1">
    <citation type="journal article" date="2016" name="Genome Announc.">
        <title>Draft Genome Sequences of Five Rapidly Growing Mycobacterium Species, M. thermoresistibile, M. fortuitum subsp. acetamidolyticum, M. canariasense, M. brisbanense, and M. novocastrense.</title>
        <authorList>
            <person name="Katahira K."/>
            <person name="Ogura Y."/>
            <person name="Gotoh Y."/>
            <person name="Hayashi T."/>
        </authorList>
    </citation>
    <scope>NUCLEOTIDE SEQUENCE [LARGE SCALE GENOMIC DNA]</scope>
    <source>
        <strain evidence="1 2">JCM6368</strain>
    </source>
</reference>
<dbReference type="RefSeq" id="WP_072278965.1">
    <property type="nucleotide sequence ID" value="NZ_BCSZ01000033.1"/>
</dbReference>
<dbReference type="Proteomes" id="UP000069705">
    <property type="component" value="Unassembled WGS sequence"/>
</dbReference>
<dbReference type="AlphaFoldDB" id="A0A100WSW3"/>
<evidence type="ECO:0000313" key="2">
    <source>
        <dbReference type="Proteomes" id="UP000069705"/>
    </source>
</evidence>
<protein>
    <submittedName>
        <fullName evidence="1">Uncharacterized protein</fullName>
    </submittedName>
</protein>
<proteinExistence type="predicted"/>
<organism evidence="1 2">
    <name type="scientific">Mycolicibacterium fortuitum subsp. acetamidolyticum</name>
    <dbReference type="NCBI Taxonomy" id="144550"/>
    <lineage>
        <taxon>Bacteria</taxon>
        <taxon>Bacillati</taxon>
        <taxon>Actinomycetota</taxon>
        <taxon>Actinomycetes</taxon>
        <taxon>Mycobacteriales</taxon>
        <taxon>Mycobacteriaceae</taxon>
        <taxon>Mycolicibacterium</taxon>
    </lineage>
</organism>
<sequence length="77" mass="8707">MTLHFTLHVNDRSIDEGMTIQRTTPGQPEPDDVNLYVVQAKCDGEWHTFTVKHRYGDGPWELVRTALNTIAEGTSHA</sequence>
<evidence type="ECO:0000313" key="1">
    <source>
        <dbReference type="EMBL" id="GAT03499.1"/>
    </source>
</evidence>
<dbReference type="EMBL" id="BCSZ01000033">
    <property type="protein sequence ID" value="GAT03499.1"/>
    <property type="molecule type" value="Genomic_DNA"/>
</dbReference>
<accession>A0A100WSW3</accession>